<dbReference type="PANTHER" id="PTHR13774">
    <property type="entry name" value="PHENAZINE BIOSYNTHESIS PROTEIN"/>
    <property type="match status" value="1"/>
</dbReference>
<dbReference type="Pfam" id="PF02567">
    <property type="entry name" value="PhzC-PhzF"/>
    <property type="match status" value="1"/>
</dbReference>
<dbReference type="RefSeq" id="WP_188164208.1">
    <property type="nucleotide sequence ID" value="NZ_JACVVX010000002.1"/>
</dbReference>
<comment type="caution">
    <text evidence="3">The sequence shown here is derived from an EMBL/GenBank/DDBJ whole genome shotgun (WGS) entry which is preliminary data.</text>
</comment>
<evidence type="ECO:0000313" key="4">
    <source>
        <dbReference type="Proteomes" id="UP000643405"/>
    </source>
</evidence>
<accession>A0A8J6PVE0</accession>
<dbReference type="PANTHER" id="PTHR13774:SF32">
    <property type="entry name" value="ANTISENSE-ENHANCING SEQUENCE 1"/>
    <property type="match status" value="1"/>
</dbReference>
<name>A0A8J6PVE0_9HYPH</name>
<evidence type="ECO:0000256" key="1">
    <source>
        <dbReference type="ARBA" id="ARBA00008270"/>
    </source>
</evidence>
<sequence>MDRDRHYAIYDVFTRDRLAGNPLAVVFDCEGLSDARMQQLAGEFNLSETVFVLPALNPMHRARIRIFTPHYEMPFAGHPTVGSAIALAQAADTAASSGIFVLEEKIGPVRCAVTEIDDVAFAEFDLPSLPQPVLLEVEAAVVGAALGLGPHEIGFENHKVSAWSAGVPYITVPVSGLEAAAKARLDIDAWFAFAPYKSPTAVASAYIYCRETLLHDSAFHARMFVAGHPPYEDPATGSAAAAFAGVARHFDDLRDGSHRLWIEQGLEMGRPSRIRLELDVLDGALKRARIGGHAVKVAEGIVRA</sequence>
<evidence type="ECO:0000256" key="2">
    <source>
        <dbReference type="PIRSR" id="PIRSR016184-1"/>
    </source>
</evidence>
<evidence type="ECO:0000313" key="3">
    <source>
        <dbReference type="EMBL" id="MBD0414788.1"/>
    </source>
</evidence>
<keyword evidence="4" id="KW-1185">Reference proteome</keyword>
<feature type="active site" evidence="2">
    <location>
        <position position="48"/>
    </location>
</feature>
<dbReference type="InterPro" id="IPR003719">
    <property type="entry name" value="Phenazine_PhzF-like"/>
</dbReference>
<dbReference type="GO" id="GO:0016853">
    <property type="term" value="F:isomerase activity"/>
    <property type="evidence" value="ECO:0007669"/>
    <property type="project" value="TreeGrafter"/>
</dbReference>
<dbReference type="Proteomes" id="UP000643405">
    <property type="component" value="Unassembled WGS sequence"/>
</dbReference>
<dbReference type="EMBL" id="JACVVX010000002">
    <property type="protein sequence ID" value="MBD0414788.1"/>
    <property type="molecule type" value="Genomic_DNA"/>
</dbReference>
<comment type="similarity">
    <text evidence="1">Belongs to the PhzF family.</text>
</comment>
<dbReference type="SUPFAM" id="SSF54506">
    <property type="entry name" value="Diaminopimelate epimerase-like"/>
    <property type="match status" value="1"/>
</dbReference>
<dbReference type="PIRSF" id="PIRSF016184">
    <property type="entry name" value="PhzC_PhzF"/>
    <property type="match status" value="1"/>
</dbReference>
<dbReference type="AlphaFoldDB" id="A0A8J6PVE0"/>
<reference evidence="3" key="1">
    <citation type="submission" date="2020-09" db="EMBL/GenBank/DDBJ databases">
        <title>Genome seq and assembly of Tianweitania sp.</title>
        <authorList>
            <person name="Chhetri G."/>
        </authorList>
    </citation>
    <scope>NUCLEOTIDE SEQUENCE</scope>
    <source>
        <strain evidence="3">Rool2</strain>
    </source>
</reference>
<organism evidence="3 4">
    <name type="scientific">Oryzicola mucosus</name>
    <dbReference type="NCBI Taxonomy" id="2767425"/>
    <lineage>
        <taxon>Bacteria</taxon>
        <taxon>Pseudomonadati</taxon>
        <taxon>Pseudomonadota</taxon>
        <taxon>Alphaproteobacteria</taxon>
        <taxon>Hyphomicrobiales</taxon>
        <taxon>Phyllobacteriaceae</taxon>
        <taxon>Oryzicola</taxon>
    </lineage>
</organism>
<dbReference type="NCBIfam" id="TIGR00654">
    <property type="entry name" value="PhzF_family"/>
    <property type="match status" value="1"/>
</dbReference>
<dbReference type="GO" id="GO:0005737">
    <property type="term" value="C:cytoplasm"/>
    <property type="evidence" value="ECO:0007669"/>
    <property type="project" value="TreeGrafter"/>
</dbReference>
<gene>
    <name evidence="3" type="ORF">ICI42_08990</name>
</gene>
<protein>
    <submittedName>
        <fullName evidence="3">PhzF family phenazine biosynthesis protein</fullName>
    </submittedName>
</protein>
<dbReference type="Gene3D" id="3.10.310.10">
    <property type="entry name" value="Diaminopimelate Epimerase, Chain A, domain 1"/>
    <property type="match status" value="2"/>
</dbReference>
<proteinExistence type="inferred from homology"/>